<accession>A0ACB9FFS4</accession>
<organism evidence="1 2">
    <name type="scientific">Arctium lappa</name>
    <name type="common">Greater burdock</name>
    <name type="synonym">Lappa major</name>
    <dbReference type="NCBI Taxonomy" id="4217"/>
    <lineage>
        <taxon>Eukaryota</taxon>
        <taxon>Viridiplantae</taxon>
        <taxon>Streptophyta</taxon>
        <taxon>Embryophyta</taxon>
        <taxon>Tracheophyta</taxon>
        <taxon>Spermatophyta</taxon>
        <taxon>Magnoliopsida</taxon>
        <taxon>eudicotyledons</taxon>
        <taxon>Gunneridae</taxon>
        <taxon>Pentapetalae</taxon>
        <taxon>asterids</taxon>
        <taxon>campanulids</taxon>
        <taxon>Asterales</taxon>
        <taxon>Asteraceae</taxon>
        <taxon>Carduoideae</taxon>
        <taxon>Cardueae</taxon>
        <taxon>Arctiinae</taxon>
        <taxon>Arctium</taxon>
    </lineage>
</organism>
<sequence length="66" mass="7517">MREINGVRERERSSRGFELSCSQRAPTVPDLSQILFTFAEPLTGHLFFRSRSPPPANITTFLLFCS</sequence>
<protein>
    <submittedName>
        <fullName evidence="1">Uncharacterized protein</fullName>
    </submittedName>
</protein>
<gene>
    <name evidence="1" type="ORF">L6452_00881</name>
</gene>
<dbReference type="Proteomes" id="UP001055879">
    <property type="component" value="Linkage Group LG01"/>
</dbReference>
<evidence type="ECO:0000313" key="1">
    <source>
        <dbReference type="EMBL" id="KAI3769768.1"/>
    </source>
</evidence>
<reference evidence="2" key="1">
    <citation type="journal article" date="2022" name="Mol. Ecol. Resour.">
        <title>The genomes of chicory, endive, great burdock and yacon provide insights into Asteraceae palaeo-polyploidization history and plant inulin production.</title>
        <authorList>
            <person name="Fan W."/>
            <person name="Wang S."/>
            <person name="Wang H."/>
            <person name="Wang A."/>
            <person name="Jiang F."/>
            <person name="Liu H."/>
            <person name="Zhao H."/>
            <person name="Xu D."/>
            <person name="Zhang Y."/>
        </authorList>
    </citation>
    <scope>NUCLEOTIDE SEQUENCE [LARGE SCALE GENOMIC DNA]</scope>
    <source>
        <strain evidence="2">cv. Niubang</strain>
    </source>
</reference>
<name>A0ACB9FFS4_ARCLA</name>
<reference evidence="1 2" key="2">
    <citation type="journal article" date="2022" name="Mol. Ecol. Resour.">
        <title>The genomes of chicory, endive, great burdock and yacon provide insights into Asteraceae paleo-polyploidization history and plant inulin production.</title>
        <authorList>
            <person name="Fan W."/>
            <person name="Wang S."/>
            <person name="Wang H."/>
            <person name="Wang A."/>
            <person name="Jiang F."/>
            <person name="Liu H."/>
            <person name="Zhao H."/>
            <person name="Xu D."/>
            <person name="Zhang Y."/>
        </authorList>
    </citation>
    <scope>NUCLEOTIDE SEQUENCE [LARGE SCALE GENOMIC DNA]</scope>
    <source>
        <strain evidence="2">cv. Niubang</strain>
    </source>
</reference>
<proteinExistence type="predicted"/>
<comment type="caution">
    <text evidence="1">The sequence shown here is derived from an EMBL/GenBank/DDBJ whole genome shotgun (WGS) entry which is preliminary data.</text>
</comment>
<dbReference type="EMBL" id="CM042047">
    <property type="protein sequence ID" value="KAI3769768.1"/>
    <property type="molecule type" value="Genomic_DNA"/>
</dbReference>
<keyword evidence="2" id="KW-1185">Reference proteome</keyword>
<evidence type="ECO:0000313" key="2">
    <source>
        <dbReference type="Proteomes" id="UP001055879"/>
    </source>
</evidence>